<keyword evidence="2" id="KW-0732">Signal</keyword>
<feature type="transmembrane region" description="Helical" evidence="1">
    <location>
        <begin position="760"/>
        <end position="783"/>
    </location>
</feature>
<dbReference type="EMBL" id="PDKK01000001">
    <property type="protein sequence ID" value="RXK08521.1"/>
    <property type="molecule type" value="Genomic_DNA"/>
</dbReference>
<dbReference type="RefSeq" id="WP_129086081.1">
    <property type="nucleotide sequence ID" value="NZ_CP053836.1"/>
</dbReference>
<proteinExistence type="predicted"/>
<feature type="transmembrane region" description="Helical" evidence="1">
    <location>
        <begin position="667"/>
        <end position="687"/>
    </location>
</feature>
<evidence type="ECO:0000313" key="3">
    <source>
        <dbReference type="EMBL" id="RXK08521.1"/>
    </source>
</evidence>
<keyword evidence="1" id="KW-0472">Membrane</keyword>
<dbReference type="AlphaFoldDB" id="A0A4Q1AYP8"/>
<evidence type="ECO:0000256" key="2">
    <source>
        <dbReference type="SAM" id="SignalP"/>
    </source>
</evidence>
<keyword evidence="1" id="KW-1133">Transmembrane helix</keyword>
<feature type="chain" id="PRO_5021029845" evidence="2">
    <location>
        <begin position="22"/>
        <end position="823"/>
    </location>
</feature>
<dbReference type="OrthoDB" id="5365946at2"/>
<sequence>MKSKILLILVLCIYSFGSTNFDVTLSNKGITQSNLKSIESRINTSASVSMPDGTKVAIETGKFNYISEDNPEPTSCDITCPTVKDGFFTRKANFNHLTGVIECYVYADDAPTTQVAVVSQKNKYCVEAITPNIETPDIDQYNYSSSMDVIKNKYENYTNTGNEEFLNLPKYMIAGLTVDNEKVDVSTSIVNNEVTLRSGYTVYPNASTSSTSNSFLDQVYNTNLVSTIKLALDNSVVFIMNFLDRANVTFVALKVTLFFMLVPLSVVLAAQSKLTKYMSSVTDHEDVAEKVLMGFISFFLFYMTTTQVPTDSDRYISQNVFQNTTRPFFYKVSEKADDLATSATIALLSYKYKQVGLNTKDDIKNIQEQIVIKSTKQLEDLNFIKECSDTYNTANLRLWGEQIGVNQTYPPTESIKNINKSSGKEEVINFYTTGSSGFFNNAAYLKQSSIPSVSFCYKMQRDYMEDKIALESLYKKYNLYTQAIGNGTLNKQVTTLTDLVFRNNAELGWIGISSLAATTLAFDKLGVINVPDNKAEKEKALKDFRDSSGYEVGGLVSGDGAVKSMLNKLISSFPYMMLPGADTMQKLSKDFMDSVGNPVTESLNKIPVIGGFLSAFAGGILSTLTLASSVFLTAYLMAQFLSMLPIVAIIAASFMAIGFYYLSVELFYMAIPFVAVFAFSTGNLDILKHVFKNFFILALKPILIVISVITAIFIIGFFDSFHQMLVNSMFEPINMLLAYSSDNETLLSSFMDLGTNTYMIFFKGLIHIASSVIALFTAFYLVFNGANMILDMFGLREVGLDVGNAIGDKVESNPTAKKMNVGI</sequence>
<gene>
    <name evidence="3" type="ORF">CRV07_01605</name>
</gene>
<comment type="caution">
    <text evidence="3">The sequence shown here is derived from an EMBL/GenBank/DDBJ whole genome shotgun (WGS) entry which is preliminary data.</text>
</comment>
<feature type="transmembrane region" description="Helical" evidence="1">
    <location>
        <begin position="640"/>
        <end position="661"/>
    </location>
</feature>
<evidence type="ECO:0000313" key="4">
    <source>
        <dbReference type="Proteomes" id="UP000289758"/>
    </source>
</evidence>
<reference evidence="3 4" key="1">
    <citation type="submission" date="2017-10" db="EMBL/GenBank/DDBJ databases">
        <title>Genomics of the genus Arcobacter.</title>
        <authorList>
            <person name="Perez-Cataluna A."/>
            <person name="Figueras M.J."/>
        </authorList>
    </citation>
    <scope>NUCLEOTIDE SEQUENCE [LARGE SCALE GENOMIC DNA]</scope>
    <source>
        <strain evidence="3 4">CECT 8441</strain>
    </source>
</reference>
<feature type="signal peptide" evidence="2">
    <location>
        <begin position="1"/>
        <end position="21"/>
    </location>
</feature>
<keyword evidence="4" id="KW-1185">Reference proteome</keyword>
<keyword evidence="1" id="KW-0812">Transmembrane</keyword>
<dbReference type="Proteomes" id="UP000289758">
    <property type="component" value="Unassembled WGS sequence"/>
</dbReference>
<feature type="transmembrane region" description="Helical" evidence="1">
    <location>
        <begin position="291"/>
        <end position="309"/>
    </location>
</feature>
<evidence type="ECO:0000256" key="1">
    <source>
        <dbReference type="SAM" id="Phobius"/>
    </source>
</evidence>
<feature type="transmembrane region" description="Helical" evidence="1">
    <location>
        <begin position="694"/>
        <end position="718"/>
    </location>
</feature>
<feature type="transmembrane region" description="Helical" evidence="1">
    <location>
        <begin position="608"/>
        <end position="633"/>
    </location>
</feature>
<feature type="transmembrane region" description="Helical" evidence="1">
    <location>
        <begin position="248"/>
        <end position="270"/>
    </location>
</feature>
<name>A0A4Q1AYP8_9BACT</name>
<organism evidence="3 4">
    <name type="scientific">Halarcobacter ebronensis</name>
    <dbReference type="NCBI Taxonomy" id="1462615"/>
    <lineage>
        <taxon>Bacteria</taxon>
        <taxon>Pseudomonadati</taxon>
        <taxon>Campylobacterota</taxon>
        <taxon>Epsilonproteobacteria</taxon>
        <taxon>Campylobacterales</taxon>
        <taxon>Arcobacteraceae</taxon>
        <taxon>Halarcobacter</taxon>
    </lineage>
</organism>
<protein>
    <submittedName>
        <fullName evidence="3">Uncharacterized protein</fullName>
    </submittedName>
</protein>
<accession>A0A4Q1AYP8</accession>